<dbReference type="AlphaFoldDB" id="A0AAD7B8E8"/>
<feature type="compositionally biased region" description="Low complexity" evidence="1">
    <location>
        <begin position="305"/>
        <end position="321"/>
    </location>
</feature>
<feature type="compositionally biased region" description="Polar residues" evidence="1">
    <location>
        <begin position="170"/>
        <end position="183"/>
    </location>
</feature>
<sequence>MRLLAYVSLPILYFSSQFLLAVASTSPESSNSFPGGTIVNFARADASFAQGFGPGFGPGPQVTDTSTSTNTFAQGFGPGFGPGPQVTASFILSAGAVTTLTEPSAASQISSISTPLAILSSSSPSSSLPSSSAISSPTASFQSTISASVSILPSSTSSVTPTPSTISVTAGSAETTTNSTAQNQRTKALVAGLVVGFVALALVASLLAKRLITRRRRRRDLEAALDFTGEAREAYNTPATAVEAATSPESTAAGSSSHNPTRSNEPKPILNKAQYEKFAMLSEAHHQRGLDVGEDDPRPPPPRYSAGAGSAGVGNSASVPA</sequence>
<evidence type="ECO:0008006" key="6">
    <source>
        <dbReference type="Google" id="ProtNLM"/>
    </source>
</evidence>
<keyword evidence="3" id="KW-0732">Signal</keyword>
<comment type="caution">
    <text evidence="4">The sequence shown here is derived from an EMBL/GenBank/DDBJ whole genome shotgun (WGS) entry which is preliminary data.</text>
</comment>
<dbReference type="EMBL" id="JARKIF010000029">
    <property type="protein sequence ID" value="KAJ7613145.1"/>
    <property type="molecule type" value="Genomic_DNA"/>
</dbReference>
<evidence type="ECO:0000256" key="1">
    <source>
        <dbReference type="SAM" id="MobiDB-lite"/>
    </source>
</evidence>
<organism evidence="4 5">
    <name type="scientific">Roridomyces roridus</name>
    <dbReference type="NCBI Taxonomy" id="1738132"/>
    <lineage>
        <taxon>Eukaryota</taxon>
        <taxon>Fungi</taxon>
        <taxon>Dikarya</taxon>
        <taxon>Basidiomycota</taxon>
        <taxon>Agaricomycotina</taxon>
        <taxon>Agaricomycetes</taxon>
        <taxon>Agaricomycetidae</taxon>
        <taxon>Agaricales</taxon>
        <taxon>Marasmiineae</taxon>
        <taxon>Mycenaceae</taxon>
        <taxon>Roridomyces</taxon>
    </lineage>
</organism>
<keyword evidence="2" id="KW-0812">Transmembrane</keyword>
<feature type="compositionally biased region" description="Low complexity" evidence="1">
    <location>
        <begin position="152"/>
        <end position="169"/>
    </location>
</feature>
<dbReference type="Proteomes" id="UP001221142">
    <property type="component" value="Unassembled WGS sequence"/>
</dbReference>
<feature type="compositionally biased region" description="Polar residues" evidence="1">
    <location>
        <begin position="247"/>
        <end position="263"/>
    </location>
</feature>
<feature type="chain" id="PRO_5042264170" description="Mid2 domain-containing protein" evidence="3">
    <location>
        <begin position="24"/>
        <end position="321"/>
    </location>
</feature>
<feature type="signal peptide" evidence="3">
    <location>
        <begin position="1"/>
        <end position="23"/>
    </location>
</feature>
<proteinExistence type="predicted"/>
<feature type="compositionally biased region" description="Basic and acidic residues" evidence="1">
    <location>
        <begin position="283"/>
        <end position="298"/>
    </location>
</feature>
<evidence type="ECO:0000313" key="4">
    <source>
        <dbReference type="EMBL" id="KAJ7613145.1"/>
    </source>
</evidence>
<keyword evidence="2" id="KW-0472">Membrane</keyword>
<accession>A0AAD7B8E8</accession>
<evidence type="ECO:0000256" key="3">
    <source>
        <dbReference type="SAM" id="SignalP"/>
    </source>
</evidence>
<feature type="region of interest" description="Disordered" evidence="1">
    <location>
        <begin position="243"/>
        <end position="321"/>
    </location>
</feature>
<keyword evidence="2" id="KW-1133">Transmembrane helix</keyword>
<keyword evidence="5" id="KW-1185">Reference proteome</keyword>
<feature type="region of interest" description="Disordered" evidence="1">
    <location>
        <begin position="152"/>
        <end position="183"/>
    </location>
</feature>
<feature type="transmembrane region" description="Helical" evidence="2">
    <location>
        <begin position="188"/>
        <end position="208"/>
    </location>
</feature>
<reference evidence="4" key="1">
    <citation type="submission" date="2023-03" db="EMBL/GenBank/DDBJ databases">
        <title>Massive genome expansion in bonnet fungi (Mycena s.s.) driven by repeated elements and novel gene families across ecological guilds.</title>
        <authorList>
            <consortium name="Lawrence Berkeley National Laboratory"/>
            <person name="Harder C.B."/>
            <person name="Miyauchi S."/>
            <person name="Viragh M."/>
            <person name="Kuo A."/>
            <person name="Thoen E."/>
            <person name="Andreopoulos B."/>
            <person name="Lu D."/>
            <person name="Skrede I."/>
            <person name="Drula E."/>
            <person name="Henrissat B."/>
            <person name="Morin E."/>
            <person name="Kohler A."/>
            <person name="Barry K."/>
            <person name="LaButti K."/>
            <person name="Morin E."/>
            <person name="Salamov A."/>
            <person name="Lipzen A."/>
            <person name="Mereny Z."/>
            <person name="Hegedus B."/>
            <person name="Baldrian P."/>
            <person name="Stursova M."/>
            <person name="Weitz H."/>
            <person name="Taylor A."/>
            <person name="Grigoriev I.V."/>
            <person name="Nagy L.G."/>
            <person name="Martin F."/>
            <person name="Kauserud H."/>
        </authorList>
    </citation>
    <scope>NUCLEOTIDE SEQUENCE</scope>
    <source>
        <strain evidence="4">9284</strain>
    </source>
</reference>
<protein>
    <recommendedName>
        <fullName evidence="6">Mid2 domain-containing protein</fullName>
    </recommendedName>
</protein>
<evidence type="ECO:0000313" key="5">
    <source>
        <dbReference type="Proteomes" id="UP001221142"/>
    </source>
</evidence>
<evidence type="ECO:0000256" key="2">
    <source>
        <dbReference type="SAM" id="Phobius"/>
    </source>
</evidence>
<gene>
    <name evidence="4" type="ORF">FB45DRAFT_939016</name>
</gene>
<name>A0AAD7B8E8_9AGAR</name>